<evidence type="ECO:0000313" key="2">
    <source>
        <dbReference type="EMBL" id="NJQ13595.1"/>
    </source>
</evidence>
<dbReference type="InterPro" id="IPR025350">
    <property type="entry name" value="DUF4254"/>
</dbReference>
<reference evidence="2 3" key="1">
    <citation type="submission" date="2020-03" db="EMBL/GenBank/DDBJ databases">
        <title>Draft genome of Streptomyces sp. ventii, isolated from the Axial Seamount in the Pacific Ocean, and resequencing of the two type strains Streptomyces lonarensis strain NCL 716 and Streptomyces bohaiensis strain 11A07.</title>
        <authorList>
            <person name="Loughran R.M."/>
            <person name="Pfannmuller K.M."/>
            <person name="Wasson B.J."/>
            <person name="Deadmond M.C."/>
            <person name="Paddock B.E."/>
            <person name="Koyack M.J."/>
            <person name="Gallegos D.A."/>
            <person name="Mitchell E.A."/>
            <person name="Ushijima B."/>
            <person name="Saw J.H."/>
            <person name="Mcphail K.L."/>
            <person name="Videau P."/>
        </authorList>
    </citation>
    <scope>NUCLEOTIDE SEQUENCE [LARGE SCALE GENOMIC DNA]</scope>
    <source>
        <strain evidence="2 3">11A07</strain>
    </source>
</reference>
<feature type="region of interest" description="Disordered" evidence="1">
    <location>
        <begin position="1"/>
        <end position="24"/>
    </location>
</feature>
<dbReference type="Proteomes" id="UP000727056">
    <property type="component" value="Unassembled WGS sequence"/>
</dbReference>
<dbReference type="Pfam" id="PF14063">
    <property type="entry name" value="DUF4254"/>
    <property type="match status" value="1"/>
</dbReference>
<evidence type="ECO:0000313" key="3">
    <source>
        <dbReference type="Proteomes" id="UP000727056"/>
    </source>
</evidence>
<keyword evidence="3" id="KW-1185">Reference proteome</keyword>
<name>A0ABX1C6I5_9ACTN</name>
<feature type="region of interest" description="Disordered" evidence="1">
    <location>
        <begin position="180"/>
        <end position="199"/>
    </location>
</feature>
<proteinExistence type="predicted"/>
<accession>A0ABX1C6I5</accession>
<sequence length="199" mass="22034">MIDTSAELCPGTGGRGGSSSAPVPTVASRLERADGLLEWCEDALDGMPSPRAPDLLRPLGRLHVVNSWQWDAEDRVRQVGDEDIPALKREIDELNGLRHELIEHIDRVLSASWCVDESVPPLTESMGSALDRLSVLSLRVAETARRAGRDDEALRRVAILRRQRGDLVWSIAVACGDLASGRRRPPRPERMKLYGKSER</sequence>
<gene>
    <name evidence="2" type="ORF">HCN52_01190</name>
</gene>
<dbReference type="RefSeq" id="WP_168086433.1">
    <property type="nucleotide sequence ID" value="NZ_BHZH01000086.1"/>
</dbReference>
<comment type="caution">
    <text evidence="2">The sequence shown here is derived from an EMBL/GenBank/DDBJ whole genome shotgun (WGS) entry which is preliminary data.</text>
</comment>
<organism evidence="2 3">
    <name type="scientific">Streptomyces bohaiensis</name>
    <dbReference type="NCBI Taxonomy" id="1431344"/>
    <lineage>
        <taxon>Bacteria</taxon>
        <taxon>Bacillati</taxon>
        <taxon>Actinomycetota</taxon>
        <taxon>Actinomycetes</taxon>
        <taxon>Kitasatosporales</taxon>
        <taxon>Streptomycetaceae</taxon>
        <taxon>Streptomyces</taxon>
    </lineage>
</organism>
<dbReference type="EMBL" id="JAAVJC010000003">
    <property type="protein sequence ID" value="NJQ13595.1"/>
    <property type="molecule type" value="Genomic_DNA"/>
</dbReference>
<protein>
    <submittedName>
        <fullName evidence="2">DUF4254 domain-containing protein</fullName>
    </submittedName>
</protein>
<feature type="compositionally biased region" description="Basic and acidic residues" evidence="1">
    <location>
        <begin position="186"/>
        <end position="199"/>
    </location>
</feature>
<evidence type="ECO:0000256" key="1">
    <source>
        <dbReference type="SAM" id="MobiDB-lite"/>
    </source>
</evidence>